<evidence type="ECO:0000313" key="2">
    <source>
        <dbReference type="EMBL" id="TCU14221.1"/>
    </source>
</evidence>
<dbReference type="Gene3D" id="3.40.50.150">
    <property type="entry name" value="Vaccinia Virus protein VP39"/>
    <property type="match status" value="1"/>
</dbReference>
<sequence length="222" mass="24243">MASNFSGGGTTLYERMGERTTQPFALQLLDQLEPLANLSVVDVAAGTGGLAVAASERGASVLAVDFAPAMVERAEERLQQFHRSTAKVMDFIALDIADGSQDVAISNFGILAYPSWQGALKEMVRVIRPGGAIALTMWTNRDDCSPAHLLHRVFRQLFPNKDLWPPGLFPIFSPTALEKGLLRAGCVDVRVRTAQADWSPFSSNDVVRECDPMFRGFLVMLD</sequence>
<reference evidence="2 3" key="1">
    <citation type="submission" date="2019-03" db="EMBL/GenBank/DDBJ databases">
        <title>Genomic Encyclopedia of Type Strains, Phase IV (KMG-V): Genome sequencing to study the core and pangenomes of soil and plant-associated prokaryotes.</title>
        <authorList>
            <person name="Whitman W."/>
        </authorList>
    </citation>
    <scope>NUCLEOTIDE SEQUENCE [LARGE SCALE GENOMIC DNA]</scope>
    <source>
        <strain evidence="2 3">FB403</strain>
    </source>
</reference>
<proteinExistence type="predicted"/>
<dbReference type="SUPFAM" id="SSF53335">
    <property type="entry name" value="S-adenosyl-L-methionine-dependent methyltransferases"/>
    <property type="match status" value="1"/>
</dbReference>
<gene>
    <name evidence="2" type="ORF">EV131_12338</name>
</gene>
<keyword evidence="2" id="KW-0830">Ubiquinone</keyword>
<dbReference type="EMBL" id="SMBI01000023">
    <property type="protein sequence ID" value="TCU14221.1"/>
    <property type="molecule type" value="Genomic_DNA"/>
</dbReference>
<organism evidence="2 3">
    <name type="scientific">Rhizobium laguerreae</name>
    <dbReference type="NCBI Taxonomy" id="1076926"/>
    <lineage>
        <taxon>Bacteria</taxon>
        <taxon>Pseudomonadati</taxon>
        <taxon>Pseudomonadota</taxon>
        <taxon>Alphaproteobacteria</taxon>
        <taxon>Hyphomicrobiales</taxon>
        <taxon>Rhizobiaceae</taxon>
        <taxon>Rhizobium/Agrobacterium group</taxon>
        <taxon>Rhizobium</taxon>
    </lineage>
</organism>
<dbReference type="GO" id="GO:0008168">
    <property type="term" value="F:methyltransferase activity"/>
    <property type="evidence" value="ECO:0007669"/>
    <property type="project" value="TreeGrafter"/>
</dbReference>
<accession>A0AAX2QB98</accession>
<name>A0AAX2QB98_9HYPH</name>
<dbReference type="InterPro" id="IPR041698">
    <property type="entry name" value="Methyltransf_25"/>
</dbReference>
<dbReference type="CDD" id="cd02440">
    <property type="entry name" value="AdoMet_MTases"/>
    <property type="match status" value="1"/>
</dbReference>
<dbReference type="Proteomes" id="UP000295021">
    <property type="component" value="Unassembled WGS sequence"/>
</dbReference>
<evidence type="ECO:0000259" key="1">
    <source>
        <dbReference type="Pfam" id="PF13649"/>
    </source>
</evidence>
<dbReference type="InterPro" id="IPR029063">
    <property type="entry name" value="SAM-dependent_MTases_sf"/>
</dbReference>
<protein>
    <submittedName>
        <fullName evidence="2">Ubiquinone/menaquinone biosynthesis C-methylase UbiE</fullName>
    </submittedName>
</protein>
<comment type="caution">
    <text evidence="2">The sequence shown here is derived from an EMBL/GenBank/DDBJ whole genome shotgun (WGS) entry which is preliminary data.</text>
</comment>
<evidence type="ECO:0000313" key="3">
    <source>
        <dbReference type="Proteomes" id="UP000295021"/>
    </source>
</evidence>
<dbReference type="AlphaFoldDB" id="A0AAX2QB98"/>
<dbReference type="PANTHER" id="PTHR43591:SF24">
    <property type="entry name" value="2-METHOXY-6-POLYPRENYL-1,4-BENZOQUINOL METHYLASE, MITOCHONDRIAL"/>
    <property type="match status" value="1"/>
</dbReference>
<dbReference type="PANTHER" id="PTHR43591">
    <property type="entry name" value="METHYLTRANSFERASE"/>
    <property type="match status" value="1"/>
</dbReference>
<dbReference type="Pfam" id="PF13649">
    <property type="entry name" value="Methyltransf_25"/>
    <property type="match status" value="1"/>
</dbReference>
<feature type="domain" description="Methyltransferase" evidence="1">
    <location>
        <begin position="40"/>
        <end position="131"/>
    </location>
</feature>